<protein>
    <submittedName>
        <fullName evidence="2">Uncharacterized protein</fullName>
    </submittedName>
</protein>
<name>A0A378II20_9GAMM</name>
<accession>A0A378II20</accession>
<gene>
    <name evidence="1" type="ORF">Lcin_3096</name>
    <name evidence="2" type="ORF">NCTC12438_01418</name>
</gene>
<evidence type="ECO:0000313" key="3">
    <source>
        <dbReference type="Proteomes" id="UP000054854"/>
    </source>
</evidence>
<dbReference type="Proteomes" id="UP000054854">
    <property type="component" value="Unassembled WGS sequence"/>
</dbReference>
<dbReference type="AlphaFoldDB" id="A0A378II20"/>
<reference evidence="2 4" key="2">
    <citation type="submission" date="2018-06" db="EMBL/GenBank/DDBJ databases">
        <authorList>
            <consortium name="Pathogen Informatics"/>
            <person name="Doyle S."/>
        </authorList>
    </citation>
    <scope>NUCLEOTIDE SEQUENCE [LARGE SCALE GENOMIC DNA]</scope>
    <source>
        <strain evidence="2 4">NCTC12438</strain>
    </source>
</reference>
<sequence length="128" mass="14587">MSYYFIEQNYFLVLEGQAPLLGTIIDENLRALIIKTYIHVKSLIDSFKTNNITLAKYEDINSFILQNPLNPFAQEVKEKYELVLDGYAKSIRGLLQETESNIICLFSIIDKYLCKQSIVGSPPNVGAF</sequence>
<keyword evidence="3" id="KW-1185">Reference proteome</keyword>
<proteinExistence type="predicted"/>
<reference evidence="1 3" key="1">
    <citation type="submission" date="2015-11" db="EMBL/GenBank/DDBJ databases">
        <title>Genomic analysis of 38 Legionella species identifies large and diverse effector repertoires.</title>
        <authorList>
            <person name="Burstein D."/>
            <person name="Amaro F."/>
            <person name="Zusman T."/>
            <person name="Lifshitz Z."/>
            <person name="Cohen O."/>
            <person name="Gilbert J.A."/>
            <person name="Pupko T."/>
            <person name="Shuman H.A."/>
            <person name="Segal G."/>
        </authorList>
    </citation>
    <scope>NUCLEOTIDE SEQUENCE [LARGE SCALE GENOMIC DNA]</scope>
    <source>
        <strain evidence="1 3">CDC#72-OH-14</strain>
    </source>
</reference>
<organism evidence="2 4">
    <name type="scientific">Legionella cincinnatiensis</name>
    <dbReference type="NCBI Taxonomy" id="28085"/>
    <lineage>
        <taxon>Bacteria</taxon>
        <taxon>Pseudomonadati</taxon>
        <taxon>Pseudomonadota</taxon>
        <taxon>Gammaproteobacteria</taxon>
        <taxon>Legionellales</taxon>
        <taxon>Legionellaceae</taxon>
        <taxon>Legionella</taxon>
    </lineage>
</organism>
<dbReference type="Proteomes" id="UP000255316">
    <property type="component" value="Unassembled WGS sequence"/>
</dbReference>
<dbReference type="EMBL" id="UGNX01000001">
    <property type="protein sequence ID" value="STX34809.1"/>
    <property type="molecule type" value="Genomic_DNA"/>
</dbReference>
<dbReference type="EMBL" id="LNXX01000047">
    <property type="protein sequence ID" value="KTC82026.1"/>
    <property type="molecule type" value="Genomic_DNA"/>
</dbReference>
<evidence type="ECO:0000313" key="2">
    <source>
        <dbReference type="EMBL" id="STX34809.1"/>
    </source>
</evidence>
<evidence type="ECO:0000313" key="1">
    <source>
        <dbReference type="EMBL" id="KTC82026.1"/>
    </source>
</evidence>
<evidence type="ECO:0000313" key="4">
    <source>
        <dbReference type="Proteomes" id="UP000255316"/>
    </source>
</evidence>